<dbReference type="GO" id="GO:0042732">
    <property type="term" value="P:D-xylose metabolic process"/>
    <property type="evidence" value="ECO:0007669"/>
    <property type="project" value="UniProtKB-KW"/>
</dbReference>
<keyword evidence="5" id="KW-1185">Reference proteome</keyword>
<dbReference type="InterPro" id="IPR011991">
    <property type="entry name" value="ArsR-like_HTH"/>
</dbReference>
<evidence type="ECO:0000256" key="2">
    <source>
        <dbReference type="ARBA" id="ARBA00006479"/>
    </source>
</evidence>
<keyword evidence="3" id="KW-0119">Carbohydrate metabolism</keyword>
<dbReference type="CDD" id="cd00090">
    <property type="entry name" value="HTH_ARSR"/>
    <property type="match status" value="1"/>
</dbReference>
<dbReference type="PANTHER" id="PTHR18964">
    <property type="entry name" value="ROK (REPRESSOR, ORF, KINASE) FAMILY"/>
    <property type="match status" value="1"/>
</dbReference>
<reference evidence="4 5" key="1">
    <citation type="submission" date="2019-03" db="EMBL/GenBank/DDBJ databases">
        <title>Genomic Encyclopedia of Type Strains, Phase IV (KMG-IV): sequencing the most valuable type-strain genomes for metagenomic binning, comparative biology and taxonomic classification.</title>
        <authorList>
            <person name="Goeker M."/>
        </authorList>
    </citation>
    <scope>NUCLEOTIDE SEQUENCE [LARGE SCALE GENOMIC DNA]</scope>
    <source>
        <strain evidence="4 5">DSM 29489</strain>
    </source>
</reference>
<dbReference type="EMBL" id="SLZZ01000008">
    <property type="protein sequence ID" value="TCS79506.1"/>
    <property type="molecule type" value="Genomic_DNA"/>
</dbReference>
<comment type="function">
    <text evidence="1">Transcriptional repressor of xylose-utilizing enzymes.</text>
</comment>
<dbReference type="SUPFAM" id="SSF53067">
    <property type="entry name" value="Actin-like ATPase domain"/>
    <property type="match status" value="1"/>
</dbReference>
<dbReference type="Pfam" id="PF13412">
    <property type="entry name" value="HTH_24"/>
    <property type="match status" value="1"/>
</dbReference>
<evidence type="ECO:0000256" key="1">
    <source>
        <dbReference type="ARBA" id="ARBA00002486"/>
    </source>
</evidence>
<protein>
    <submittedName>
        <fullName evidence="4">MarR family transcriptional regulator</fullName>
    </submittedName>
</protein>
<dbReference type="AlphaFoldDB" id="A0A4R3K915"/>
<comment type="caution">
    <text evidence="4">The sequence shown here is derived from an EMBL/GenBank/DDBJ whole genome shotgun (WGS) entry which is preliminary data.</text>
</comment>
<gene>
    <name evidence="4" type="ORF">EDD59_10892</name>
</gene>
<dbReference type="InterPro" id="IPR043129">
    <property type="entry name" value="ATPase_NBD"/>
</dbReference>
<keyword evidence="3" id="KW-0859">Xylose metabolism</keyword>
<evidence type="ECO:0000313" key="4">
    <source>
        <dbReference type="EMBL" id="TCS79506.1"/>
    </source>
</evidence>
<dbReference type="Gene3D" id="3.30.420.40">
    <property type="match status" value="2"/>
</dbReference>
<dbReference type="SUPFAM" id="SSF46785">
    <property type="entry name" value="Winged helix' DNA-binding domain"/>
    <property type="match status" value="1"/>
</dbReference>
<evidence type="ECO:0000256" key="3">
    <source>
        <dbReference type="ARBA" id="ARBA00022629"/>
    </source>
</evidence>
<dbReference type="InterPro" id="IPR036390">
    <property type="entry name" value="WH_DNA-bd_sf"/>
</dbReference>
<evidence type="ECO:0000313" key="5">
    <source>
        <dbReference type="Proteomes" id="UP000295726"/>
    </source>
</evidence>
<dbReference type="PANTHER" id="PTHR18964:SF110">
    <property type="entry name" value="TRANSCRIPTIONAL REGULATOR, XYLR-RELATED"/>
    <property type="match status" value="1"/>
</dbReference>
<proteinExistence type="inferred from homology"/>
<name>A0A4R3K915_9FIRM</name>
<dbReference type="Gene3D" id="1.10.10.10">
    <property type="entry name" value="Winged helix-like DNA-binding domain superfamily/Winged helix DNA-binding domain"/>
    <property type="match status" value="1"/>
</dbReference>
<dbReference type="Proteomes" id="UP000295726">
    <property type="component" value="Unassembled WGS sequence"/>
</dbReference>
<comment type="similarity">
    <text evidence="2">Belongs to the ROK (NagC/XylR) family.</text>
</comment>
<organism evidence="4 5">
    <name type="scientific">Muricomes intestini</name>
    <dbReference type="NCBI Taxonomy" id="1796634"/>
    <lineage>
        <taxon>Bacteria</taxon>
        <taxon>Bacillati</taxon>
        <taxon>Bacillota</taxon>
        <taxon>Clostridia</taxon>
        <taxon>Lachnospirales</taxon>
        <taxon>Lachnospiraceae</taxon>
        <taxon>Muricomes</taxon>
    </lineage>
</organism>
<sequence length="376" mass="41842">MIRQKTSANLEIKKLNRSNIYQLLREHKNLSRQDIARELQLSLPTVIQNLEELQDEGLVRESGSIGHTGGRRAKSYDIVPDARIAIGIDITKNHITVLAVDLEGTIISRIRKRVPFQRTDKYYKEIGRMVEQTVSKAKQRAKAILGVGIGVPGLITKDNQEVFYGKILNFTGATCSEFSKYIPYRTALFNDANAAGITETWLGGIEENAFYLMLSNNVGGAVVVNGSVYTGETLHGGEVGHIKIHPGGRECYCGQRGCVDAYCSATVLSNMCEGNLEDFFQELDKKNPQATQSWGKYLESLALTINHLQTLFDCTIILGGYMGEYLDPYIEDIRNRVQALSSFDYNKKYIRVSKYKKDAIAAGAALNYITEFVGAV</sequence>
<dbReference type="Pfam" id="PF00480">
    <property type="entry name" value="ROK"/>
    <property type="match status" value="1"/>
</dbReference>
<accession>A0A4R3K915</accession>
<dbReference type="InterPro" id="IPR036388">
    <property type="entry name" value="WH-like_DNA-bd_sf"/>
</dbReference>
<dbReference type="InterPro" id="IPR000600">
    <property type="entry name" value="ROK"/>
</dbReference>
<dbReference type="OrthoDB" id="9796533at2"/>
<dbReference type="RefSeq" id="WP_132380527.1">
    <property type="nucleotide sequence ID" value="NZ_DAIPCY010000020.1"/>
</dbReference>